<evidence type="ECO:0000256" key="4">
    <source>
        <dbReference type="ARBA" id="ARBA00022989"/>
    </source>
</evidence>
<dbReference type="OrthoDB" id="5831905at2759"/>
<dbReference type="GO" id="GO:0005886">
    <property type="term" value="C:plasma membrane"/>
    <property type="evidence" value="ECO:0007669"/>
    <property type="project" value="InterPro"/>
</dbReference>
<feature type="compositionally biased region" description="Basic residues" evidence="6">
    <location>
        <begin position="110"/>
        <end position="125"/>
    </location>
</feature>
<proteinExistence type="inferred from homology"/>
<feature type="transmembrane region" description="Helical" evidence="7">
    <location>
        <begin position="358"/>
        <end position="375"/>
    </location>
</feature>
<evidence type="ECO:0000313" key="10">
    <source>
        <dbReference type="Proteomes" id="UP000494040"/>
    </source>
</evidence>
<evidence type="ECO:0000259" key="8">
    <source>
        <dbReference type="Pfam" id="PF07810"/>
    </source>
</evidence>
<accession>A0A8I6SB72</accession>
<keyword evidence="10" id="KW-1185">Reference proteome</keyword>
<evidence type="ECO:0000256" key="1">
    <source>
        <dbReference type="ARBA" id="ARBA00004141"/>
    </source>
</evidence>
<dbReference type="GeneID" id="106673414"/>
<evidence type="ECO:0000256" key="3">
    <source>
        <dbReference type="ARBA" id="ARBA00022692"/>
    </source>
</evidence>
<evidence type="ECO:0000256" key="5">
    <source>
        <dbReference type="ARBA" id="ARBA00023136"/>
    </source>
</evidence>
<dbReference type="OMA" id="IFLRWVF"/>
<keyword evidence="3 7" id="KW-0812">Transmembrane</keyword>
<feature type="transmembrane region" description="Helical" evidence="7">
    <location>
        <begin position="491"/>
        <end position="510"/>
    </location>
</feature>
<feature type="transmembrane region" description="Helical" evidence="7">
    <location>
        <begin position="522"/>
        <end position="542"/>
    </location>
</feature>
<feature type="region of interest" description="Disordered" evidence="6">
    <location>
        <begin position="107"/>
        <end position="135"/>
    </location>
</feature>
<feature type="transmembrane region" description="Helical" evidence="7">
    <location>
        <begin position="950"/>
        <end position="971"/>
    </location>
</feature>
<reference evidence="9" key="1">
    <citation type="submission" date="2022-01" db="UniProtKB">
        <authorList>
            <consortium name="EnsemblMetazoa"/>
        </authorList>
    </citation>
    <scope>IDENTIFICATION</scope>
</reference>
<comment type="subcellular location">
    <subcellularLocation>
        <location evidence="1">Membrane</location>
        <topology evidence="1">Multi-pass membrane protein</topology>
    </subcellularLocation>
</comment>
<comment type="similarity">
    <text evidence="2">Belongs to the TMC family.</text>
</comment>
<dbReference type="RefSeq" id="XP_014261006.1">
    <property type="nucleotide sequence ID" value="XM_014405520.2"/>
</dbReference>
<feature type="compositionally biased region" description="Basic and acidic residues" evidence="6">
    <location>
        <begin position="1074"/>
        <end position="1085"/>
    </location>
</feature>
<feature type="transmembrane region" description="Helical" evidence="7">
    <location>
        <begin position="841"/>
        <end position="861"/>
    </location>
</feature>
<evidence type="ECO:0000256" key="2">
    <source>
        <dbReference type="ARBA" id="ARBA00006510"/>
    </source>
</evidence>
<evidence type="ECO:0000313" key="9">
    <source>
        <dbReference type="EnsemblMetazoa" id="XP_014261006.1"/>
    </source>
</evidence>
<keyword evidence="4 7" id="KW-1133">Transmembrane helix</keyword>
<dbReference type="PANTHER" id="PTHR23302:SF40">
    <property type="entry name" value="TRANSMEMBRANE CHANNEL-LIKE PROTEIN"/>
    <property type="match status" value="1"/>
</dbReference>
<evidence type="ECO:0000256" key="6">
    <source>
        <dbReference type="SAM" id="MobiDB-lite"/>
    </source>
</evidence>
<feature type="region of interest" description="Disordered" evidence="6">
    <location>
        <begin position="1053"/>
        <end position="1085"/>
    </location>
</feature>
<feature type="transmembrane region" description="Helical" evidence="7">
    <location>
        <begin position="889"/>
        <end position="912"/>
    </location>
</feature>
<feature type="transmembrane region" description="Helical" evidence="7">
    <location>
        <begin position="450"/>
        <end position="471"/>
    </location>
</feature>
<protein>
    <recommendedName>
        <fullName evidence="8">TMC domain-containing protein</fullName>
    </recommendedName>
</protein>
<feature type="region of interest" description="Disordered" evidence="6">
    <location>
        <begin position="672"/>
        <end position="697"/>
    </location>
</feature>
<sequence length="1259" mass="143890">MAEKELSLAERRSVKPGILRLDLAGPRKTSTISFDIDASPTQTEVEPGSPQPSVDRLSVTFVDEEKPTDPGEKVRFNDEQRQEVDDKITSPAEEDDDYSATFNAIMTRQGSRKSSRKRRTIKRRCSSPFSPEPETFQNIRRRSSVFTTSSGDTAISMEETTTQEQIFQKMKVHKEVLSQVKHQPWPMHRKLKLVQTAKAYIKRHEGALHERLAHNKNTKDVLAHFNIIIINQWHHLKRELVNFSKFLIPWESRIKEIESHFGSVVASYFTFLRWLFSVNFVIAIVLVTFVGLPEIFMANKDDDNGERKGLLPSEQKKARNIITLWNFEGVLKYSPLFYGYYNTNGTHGFSFWYKLPHAYFMTGLAVYIYSFVAILRKMAENSRQSKLSEKDDECVFSWKIFTAWDYMIGNAETAHNRTASIILGFKEALLEEEEKKREEGRNWKMTSLRILTNLMVLGLIVTSVYVVQSVVQRSTQPDAESSWLRQNEGTIVTTLICNICPIFFDLIGMLERYHPRKALRLQLARIMALYLLNLCSFIYGTFSQVHTKSSELRNFTLTSHFGQPNATSKPTIGTFTTSQTFTAYSKKHARTENSVICRQVEVDCLISSTTTAMAIALLLTSTVNTTQSTTSTDFNYGGEILNNSSVMNFDYSDGVQSESYYPNSTILSLDSLPDLSMSSNNEMDSNRTNDSKSVQTPGNKCYIQRCEDVNGNITEILTNFTTDRNWDFSSTNTQTTISGATELDDPNPNRSRSSKKLDMETRKKLRSLCWETSFGQALVKLTIMDLVMTITSILGMDFFRALFIRLMNNCWCWDLEKQFPRYGDFRIAENILHLVYNQGTVWMGMFFSPGLPLINLLKLAIIMYMRSWAVLTCNVPHEVVFKASRSNNFYFALLLTMLFLCVLPVGYAIVWFEPSWHCGPFSNHTKIYHIFTSSLKKVIPVSLHKALDYIASPGIVIPLLMLLILIIYYLISLTNALREANDDLKIQLRRERTEERRKMFQLAEKRKKNTEADMPFNKWKKLLNSVPEGTKMPIDLSDIRSDSQEVNIDLEKKENENKTIKKPWGESSNTSEEGIPHIDKDTDKDKTVGTSIQNIIKSVLKLKKSDKTEALKASNNEDKVFREREDSTVSGWSADIPEIKIFSTDSNENTLDTSPDTTKRSMSSSDTIIAIEDDSNACINGEKNERKKGKLSKIKAKHEEEESLGIGGSYESIANSIRRMHNLTKEHMPSKESSKIRARKAIASVLLNEGRRRLSESHK</sequence>
<feature type="region of interest" description="Disordered" evidence="6">
    <location>
        <begin position="737"/>
        <end position="758"/>
    </location>
</feature>
<feature type="compositionally biased region" description="Polar residues" evidence="6">
    <location>
        <begin position="31"/>
        <end position="44"/>
    </location>
</feature>
<evidence type="ECO:0000256" key="7">
    <source>
        <dbReference type="SAM" id="Phobius"/>
    </source>
</evidence>
<organism evidence="9 10">
    <name type="scientific">Cimex lectularius</name>
    <name type="common">Bed bug</name>
    <name type="synonym">Acanthia lectularia</name>
    <dbReference type="NCBI Taxonomy" id="79782"/>
    <lineage>
        <taxon>Eukaryota</taxon>
        <taxon>Metazoa</taxon>
        <taxon>Ecdysozoa</taxon>
        <taxon>Arthropoda</taxon>
        <taxon>Hexapoda</taxon>
        <taxon>Insecta</taxon>
        <taxon>Pterygota</taxon>
        <taxon>Neoptera</taxon>
        <taxon>Paraneoptera</taxon>
        <taxon>Hemiptera</taxon>
        <taxon>Heteroptera</taxon>
        <taxon>Panheteroptera</taxon>
        <taxon>Cimicomorpha</taxon>
        <taxon>Cimicidae</taxon>
        <taxon>Cimex</taxon>
    </lineage>
</organism>
<dbReference type="Proteomes" id="UP000494040">
    <property type="component" value="Unassembled WGS sequence"/>
</dbReference>
<feature type="domain" description="TMC" evidence="8">
    <location>
        <begin position="769"/>
        <end position="884"/>
    </location>
</feature>
<dbReference type="KEGG" id="clec:106673414"/>
<feature type="region of interest" description="Disordered" evidence="6">
    <location>
        <begin position="31"/>
        <end position="94"/>
    </location>
</feature>
<dbReference type="AlphaFoldDB" id="A0A8I6SB72"/>
<dbReference type="Pfam" id="PF07810">
    <property type="entry name" value="TMC"/>
    <property type="match status" value="1"/>
</dbReference>
<keyword evidence="5 7" id="KW-0472">Membrane</keyword>
<feature type="compositionally biased region" description="Basic and acidic residues" evidence="6">
    <location>
        <begin position="63"/>
        <end position="88"/>
    </location>
</feature>
<dbReference type="PANTHER" id="PTHR23302">
    <property type="entry name" value="TRANSMEMBRANE CHANNEL-RELATED"/>
    <property type="match status" value="1"/>
</dbReference>
<dbReference type="InterPro" id="IPR038900">
    <property type="entry name" value="TMC"/>
</dbReference>
<name>A0A8I6SB72_CIMLE</name>
<dbReference type="GO" id="GO:0008381">
    <property type="term" value="F:mechanosensitive monoatomic ion channel activity"/>
    <property type="evidence" value="ECO:0007669"/>
    <property type="project" value="TreeGrafter"/>
</dbReference>
<feature type="transmembrane region" description="Helical" evidence="7">
    <location>
        <begin position="274"/>
        <end position="297"/>
    </location>
</feature>
<dbReference type="EnsemblMetazoa" id="XM_014405520.2">
    <property type="protein sequence ID" value="XP_014261006.1"/>
    <property type="gene ID" value="LOC106673414"/>
</dbReference>
<dbReference type="InterPro" id="IPR012496">
    <property type="entry name" value="TMC_dom"/>
</dbReference>